<evidence type="ECO:0000313" key="1">
    <source>
        <dbReference type="EMBL" id="QIS02249.1"/>
    </source>
</evidence>
<dbReference type="GO" id="GO:0016491">
    <property type="term" value="F:oxidoreductase activity"/>
    <property type="evidence" value="ECO:0007669"/>
    <property type="project" value="InterPro"/>
</dbReference>
<dbReference type="RefSeq" id="WP_167461351.1">
    <property type="nucleotide sequence ID" value="NZ_CP046171.1"/>
</dbReference>
<proteinExistence type="predicted"/>
<dbReference type="Gene3D" id="2.30.110.10">
    <property type="entry name" value="Electron Transport, Fmn-binding Protein, Chain A"/>
    <property type="match status" value="1"/>
</dbReference>
<dbReference type="NCBIfam" id="TIGR00026">
    <property type="entry name" value="hi_GC_TIGR00026"/>
    <property type="match status" value="1"/>
</dbReference>
<sequence>MTQKDRGPRFFPAWFGRWQSRYLNPLALRLAPHLTTFAVIEHRGRKSGKHYRTPVSTFSIDGKLGVVLGHGTTDWARNVLAAGGAEVRRGGAAIRLTNPRIVDSAAIPRLPLAPRLEIGLVAATTGKRLQLFVADIAAN</sequence>
<dbReference type="Proteomes" id="UP000501705">
    <property type="component" value="Chromosome"/>
</dbReference>
<name>A0A6G9XMY3_NOCBR</name>
<dbReference type="Pfam" id="PF04075">
    <property type="entry name" value="F420H2_quin_red"/>
    <property type="match status" value="1"/>
</dbReference>
<evidence type="ECO:0000313" key="2">
    <source>
        <dbReference type="Proteomes" id="UP000501705"/>
    </source>
</evidence>
<accession>A0A6G9XMY3</accession>
<reference evidence="1 2" key="1">
    <citation type="journal article" date="2019" name="ACS Chem. Biol.">
        <title>Identification and Mobilization of a Cryptic Antibiotic Biosynthesis Gene Locus from a Human-Pathogenic Nocardia Isolate.</title>
        <authorList>
            <person name="Herisse M."/>
            <person name="Ishida K."/>
            <person name="Porter J.L."/>
            <person name="Howden B."/>
            <person name="Hertweck C."/>
            <person name="Stinear T.P."/>
            <person name="Pidot S.J."/>
        </authorList>
    </citation>
    <scope>NUCLEOTIDE SEQUENCE [LARGE SCALE GENOMIC DNA]</scope>
    <source>
        <strain evidence="1 2">AUSMDU00024985</strain>
    </source>
</reference>
<dbReference type="InterPro" id="IPR004378">
    <property type="entry name" value="F420H2_quin_Rdtase"/>
</dbReference>
<dbReference type="EMBL" id="CP046171">
    <property type="protein sequence ID" value="QIS02249.1"/>
    <property type="molecule type" value="Genomic_DNA"/>
</dbReference>
<protein>
    <submittedName>
        <fullName evidence="1">Nitroreductase family deazaflavin-dependent oxidoreductase</fullName>
    </submittedName>
</protein>
<dbReference type="InterPro" id="IPR012349">
    <property type="entry name" value="Split_barrel_FMN-bd"/>
</dbReference>
<dbReference type="AlphaFoldDB" id="A0A6G9XMY3"/>
<gene>
    <name evidence="1" type="ORF">F5X71_07890</name>
</gene>
<organism evidence="1 2">
    <name type="scientific">Nocardia brasiliensis</name>
    <dbReference type="NCBI Taxonomy" id="37326"/>
    <lineage>
        <taxon>Bacteria</taxon>
        <taxon>Bacillati</taxon>
        <taxon>Actinomycetota</taxon>
        <taxon>Actinomycetes</taxon>
        <taxon>Mycobacteriales</taxon>
        <taxon>Nocardiaceae</taxon>
        <taxon>Nocardia</taxon>
    </lineage>
</organism>